<organism evidence="2 3">
    <name type="scientific">Dendronalium phyllosphericum CENA369</name>
    <dbReference type="NCBI Taxonomy" id="1725256"/>
    <lineage>
        <taxon>Bacteria</taxon>
        <taxon>Bacillati</taxon>
        <taxon>Cyanobacteriota</taxon>
        <taxon>Cyanophyceae</taxon>
        <taxon>Nostocales</taxon>
        <taxon>Nostocaceae</taxon>
        <taxon>Dendronalium</taxon>
        <taxon>Dendronalium phyllosphericum</taxon>
    </lineage>
</organism>
<protein>
    <recommendedName>
        <fullName evidence="4">DUF5666 domain-containing protein</fullName>
    </recommendedName>
</protein>
<evidence type="ECO:0000313" key="2">
    <source>
        <dbReference type="EMBL" id="MBH8575821.1"/>
    </source>
</evidence>
<evidence type="ECO:0008006" key="4">
    <source>
        <dbReference type="Google" id="ProtNLM"/>
    </source>
</evidence>
<accession>A0A8J7I4U2</accession>
<comment type="caution">
    <text evidence="2">The sequence shown here is derived from an EMBL/GenBank/DDBJ whole genome shotgun (WGS) entry which is preliminary data.</text>
</comment>
<sequence>MKVFFKTLSLALVVALAGTVGDVQAVTSTTEIAQTQKAANNKPIPLALPDTVDVVLKNTSSVTGKVTAFDSKGQTIQISRNSDSRSLQIAQIQQVTFRRGSLVYRSDGRLVIRGDDHAHAKQSTWSGIPLNAFQLVDSKLGQANVDLATVMNQQRLRSIRSVAVKSLYVADEIQFEPTGKMTIKVTPTDP</sequence>
<evidence type="ECO:0000313" key="3">
    <source>
        <dbReference type="Proteomes" id="UP000662314"/>
    </source>
</evidence>
<name>A0A8J7I4U2_9NOST</name>
<dbReference type="Proteomes" id="UP000662314">
    <property type="component" value="Unassembled WGS sequence"/>
</dbReference>
<keyword evidence="1" id="KW-0732">Signal</keyword>
<keyword evidence="3" id="KW-1185">Reference proteome</keyword>
<dbReference type="AlphaFoldDB" id="A0A8J7I4U2"/>
<dbReference type="EMBL" id="JAECZA010000209">
    <property type="protein sequence ID" value="MBH8575821.1"/>
    <property type="molecule type" value="Genomic_DNA"/>
</dbReference>
<proteinExistence type="predicted"/>
<feature type="chain" id="PRO_5035286172" description="DUF5666 domain-containing protein" evidence="1">
    <location>
        <begin position="26"/>
        <end position="190"/>
    </location>
</feature>
<gene>
    <name evidence="2" type="ORF">I8752_23030</name>
</gene>
<reference evidence="2 3" key="1">
    <citation type="journal article" date="2021" name="Int. J. Syst. Evol. Microbiol.">
        <title>Amazonocrinis nigriterrae gen. nov., sp. nov., Atlanticothrix silvestris gen. nov., sp. nov. and Dendronalium phyllosphericum gen. nov., sp. nov., nostocacean cyanobacteria from Brazilian environments.</title>
        <authorList>
            <person name="Alvarenga D.O."/>
            <person name="Andreote A.P.D."/>
            <person name="Branco L.H.Z."/>
            <person name="Delbaje E."/>
            <person name="Cruz R.B."/>
            <person name="Varani A.M."/>
            <person name="Fiore M.F."/>
        </authorList>
    </citation>
    <scope>NUCLEOTIDE SEQUENCE [LARGE SCALE GENOMIC DNA]</scope>
    <source>
        <strain evidence="2 3">CENA369</strain>
    </source>
</reference>
<dbReference type="RefSeq" id="WP_214434579.1">
    <property type="nucleotide sequence ID" value="NZ_CAWPUQ010000131.1"/>
</dbReference>
<feature type="signal peptide" evidence="1">
    <location>
        <begin position="1"/>
        <end position="25"/>
    </location>
</feature>
<evidence type="ECO:0000256" key="1">
    <source>
        <dbReference type="SAM" id="SignalP"/>
    </source>
</evidence>